<keyword evidence="2" id="KW-0677">Repeat</keyword>
<organism evidence="8 9">
    <name type="scientific">Candida viswanathii</name>
    <dbReference type="NCBI Taxonomy" id="5486"/>
    <lineage>
        <taxon>Eukaryota</taxon>
        <taxon>Fungi</taxon>
        <taxon>Dikarya</taxon>
        <taxon>Ascomycota</taxon>
        <taxon>Saccharomycotina</taxon>
        <taxon>Pichiomycetes</taxon>
        <taxon>Debaryomycetaceae</taxon>
        <taxon>Candida/Lodderomyces clade</taxon>
        <taxon>Candida</taxon>
    </lineage>
</organism>
<feature type="compositionally biased region" description="Polar residues" evidence="6">
    <location>
        <begin position="343"/>
        <end position="359"/>
    </location>
</feature>
<evidence type="ECO:0000313" key="9">
    <source>
        <dbReference type="Proteomes" id="UP000253472"/>
    </source>
</evidence>
<dbReference type="InterPro" id="IPR036236">
    <property type="entry name" value="Znf_C2H2_sf"/>
</dbReference>
<feature type="compositionally biased region" description="Pro residues" evidence="6">
    <location>
        <begin position="456"/>
        <end position="471"/>
    </location>
</feature>
<feature type="domain" description="C2H2-type" evidence="7">
    <location>
        <begin position="232"/>
        <end position="262"/>
    </location>
</feature>
<dbReference type="EMBL" id="QLNQ01000024">
    <property type="protein sequence ID" value="RCK63636.1"/>
    <property type="molecule type" value="Genomic_DNA"/>
</dbReference>
<feature type="compositionally biased region" description="Pro residues" evidence="6">
    <location>
        <begin position="489"/>
        <end position="501"/>
    </location>
</feature>
<evidence type="ECO:0000256" key="1">
    <source>
        <dbReference type="ARBA" id="ARBA00022723"/>
    </source>
</evidence>
<feature type="domain" description="C2H2-type" evidence="7">
    <location>
        <begin position="176"/>
        <end position="203"/>
    </location>
</feature>
<dbReference type="PANTHER" id="PTHR24379">
    <property type="entry name" value="KRAB AND ZINC FINGER DOMAIN-CONTAINING"/>
    <property type="match status" value="1"/>
</dbReference>
<evidence type="ECO:0000256" key="3">
    <source>
        <dbReference type="ARBA" id="ARBA00022771"/>
    </source>
</evidence>
<feature type="compositionally biased region" description="Pro residues" evidence="6">
    <location>
        <begin position="619"/>
        <end position="629"/>
    </location>
</feature>
<proteinExistence type="predicted"/>
<feature type="compositionally biased region" description="Low complexity" evidence="6">
    <location>
        <begin position="119"/>
        <end position="145"/>
    </location>
</feature>
<evidence type="ECO:0000256" key="5">
    <source>
        <dbReference type="PROSITE-ProRule" id="PRU00042"/>
    </source>
</evidence>
<dbReference type="Gene3D" id="3.30.160.60">
    <property type="entry name" value="Classic Zinc Finger"/>
    <property type="match status" value="3"/>
</dbReference>
<feature type="compositionally biased region" description="Pro residues" evidence="6">
    <location>
        <begin position="559"/>
        <end position="569"/>
    </location>
</feature>
<evidence type="ECO:0000259" key="7">
    <source>
        <dbReference type="PROSITE" id="PS50157"/>
    </source>
</evidence>
<feature type="compositionally biased region" description="Pro residues" evidence="6">
    <location>
        <begin position="375"/>
        <end position="388"/>
    </location>
</feature>
<dbReference type="SUPFAM" id="SSF57667">
    <property type="entry name" value="beta-beta-alpha zinc fingers"/>
    <property type="match status" value="2"/>
</dbReference>
<comment type="caution">
    <text evidence="8">The sequence shown here is derived from an EMBL/GenBank/DDBJ whole genome shotgun (WGS) entry which is preliminary data.</text>
</comment>
<evidence type="ECO:0000256" key="2">
    <source>
        <dbReference type="ARBA" id="ARBA00022737"/>
    </source>
</evidence>
<dbReference type="OrthoDB" id="8117402at2759"/>
<keyword evidence="1" id="KW-0479">Metal-binding</keyword>
<reference evidence="8 9" key="1">
    <citation type="submission" date="2018-06" db="EMBL/GenBank/DDBJ databases">
        <title>Whole genome sequencing of Candida tropicalis (genome annotated by CSBL at Korea University).</title>
        <authorList>
            <person name="Ahn J."/>
        </authorList>
    </citation>
    <scope>NUCLEOTIDE SEQUENCE [LARGE SCALE GENOMIC DNA]</scope>
    <source>
        <strain evidence="8 9">ATCC 20962</strain>
    </source>
</reference>
<feature type="compositionally biased region" description="Low complexity" evidence="6">
    <location>
        <begin position="392"/>
        <end position="423"/>
    </location>
</feature>
<dbReference type="FunFam" id="3.30.160.60:FF:000690">
    <property type="entry name" value="Zinc finger protein 354C"/>
    <property type="match status" value="1"/>
</dbReference>
<dbReference type="PANTHER" id="PTHR24379:SF121">
    <property type="entry name" value="C2H2-TYPE DOMAIN-CONTAINING PROTEIN"/>
    <property type="match status" value="1"/>
</dbReference>
<name>A0A367YCQ2_9ASCO</name>
<evidence type="ECO:0000313" key="8">
    <source>
        <dbReference type="EMBL" id="RCK63636.1"/>
    </source>
</evidence>
<dbReference type="GO" id="GO:0008270">
    <property type="term" value="F:zinc ion binding"/>
    <property type="evidence" value="ECO:0007669"/>
    <property type="project" value="UniProtKB-KW"/>
</dbReference>
<dbReference type="AlphaFoldDB" id="A0A367YCQ2"/>
<feature type="compositionally biased region" description="Low complexity" evidence="6">
    <location>
        <begin position="502"/>
        <end position="512"/>
    </location>
</feature>
<feature type="region of interest" description="Disordered" evidence="6">
    <location>
        <begin position="118"/>
        <end position="145"/>
    </location>
</feature>
<accession>A0A367YCQ2</accession>
<dbReference type="STRING" id="5486.A0A367YCQ2"/>
<evidence type="ECO:0000256" key="4">
    <source>
        <dbReference type="ARBA" id="ARBA00022833"/>
    </source>
</evidence>
<keyword evidence="3 5" id="KW-0863">Zinc-finger</keyword>
<sequence length="780" mass="84670">MDSDNKQQEHDQPTENPAKKPTLPPIQQLTNGQVFDHRVLSPETQLTSASSTGIPLHTSSSEGTLSSTSFSDSHHQQQPPQQHRPHQPIQHVQPNQATLPTQLHPPQPSRLLPIHEQQHLQFQQHHQIQQQPQQQSLQHPHLHQQPLRQLDQQLSPTSSSSMDTSSSTKPKLMKKYFCKICSQGFTRKHNMVSHELIHSSLKPHVCKVCNLRFRRIHDLKRHEKLHTGEKPYACSKCSRRFARPDALTRHQNSANACTGLNGTAFRTMVDGDEQTRRESVDHGAAPPTTSDGYGLKRNASLSGVNEGPSADHNKRPSGSSTALARPATSEEGSNPRPPLPGHSVSQPQHLQHGQASYQDQHSRVPLQHSHSTPVAPGPGPHHQPPPPGSGQGPTPGHPGQHSQHPQQQQPQLSPHQQGQHLPLASQLQPFPPHGHVGQGSPRLAPPPSLSHSQPPGGAPPPVHHPPHPLPYHQPQQHLIGGGGGGGAARPPPIPGQPPAPGQDPHYPYIAYPQYPPQGPPSLSIPKFQHQHGTPFQAPLQSGQHPHPSTQGNPQHAHSVPPPPPPPHIPPISVGSSSQPGEELQRGAVTVPPTVASSSYRPFAMQPVQQGYPSPYGRGVPPPHPAPSPPGAQGQQPLKPYQGGNSQRGSPGQQNMINGYFDQLGVPPPPPPPPPPQQQQHPGLSPRQQQVYGQQSPPGGQSVKVESGTPTGEPTQGQEQGQGQPPPPEGQGHVNQQGQYIPYSRYQELYNYTQSLQDSLAQLNNRINNLEKKEEAKDHPK</sequence>
<feature type="compositionally biased region" description="Pro residues" evidence="6">
    <location>
        <begin position="665"/>
        <end position="676"/>
    </location>
</feature>
<feature type="compositionally biased region" description="Polar residues" evidence="6">
    <location>
        <begin position="685"/>
        <end position="698"/>
    </location>
</feature>
<dbReference type="InterPro" id="IPR013087">
    <property type="entry name" value="Znf_C2H2_type"/>
</dbReference>
<dbReference type="SMART" id="SM00355">
    <property type="entry name" value="ZnF_C2H2"/>
    <property type="match status" value="3"/>
</dbReference>
<feature type="compositionally biased region" description="Basic and acidic residues" evidence="6">
    <location>
        <begin position="1"/>
        <end position="13"/>
    </location>
</feature>
<dbReference type="PROSITE" id="PS00028">
    <property type="entry name" value="ZINC_FINGER_C2H2_1"/>
    <property type="match status" value="2"/>
</dbReference>
<feature type="region of interest" description="Disordered" evidence="6">
    <location>
        <begin position="1"/>
        <end position="90"/>
    </location>
</feature>
<dbReference type="PROSITE" id="PS50157">
    <property type="entry name" value="ZINC_FINGER_C2H2_2"/>
    <property type="match status" value="3"/>
</dbReference>
<protein>
    <submittedName>
        <fullName evidence="8">Transcriptional regulator prz1</fullName>
    </submittedName>
</protein>
<keyword evidence="9" id="KW-1185">Reference proteome</keyword>
<keyword evidence="4" id="KW-0862">Zinc</keyword>
<feature type="compositionally biased region" description="Polar residues" evidence="6">
    <location>
        <begin position="530"/>
        <end position="555"/>
    </location>
</feature>
<dbReference type="Pfam" id="PF00096">
    <property type="entry name" value="zf-C2H2"/>
    <property type="match status" value="1"/>
</dbReference>
<dbReference type="Proteomes" id="UP000253472">
    <property type="component" value="Unassembled WGS sequence"/>
</dbReference>
<feature type="region of interest" description="Disordered" evidence="6">
    <location>
        <begin position="272"/>
        <end position="741"/>
    </location>
</feature>
<feature type="compositionally biased region" description="Polar residues" evidence="6">
    <location>
        <begin position="42"/>
        <end position="53"/>
    </location>
</feature>
<feature type="domain" description="C2H2-type" evidence="7">
    <location>
        <begin position="204"/>
        <end position="231"/>
    </location>
</feature>
<gene>
    <name evidence="8" type="primary">prz1_0</name>
    <name evidence="8" type="ORF">Cantr_09658</name>
</gene>
<feature type="compositionally biased region" description="Polar residues" evidence="6">
    <location>
        <begin position="642"/>
        <end position="656"/>
    </location>
</feature>
<feature type="compositionally biased region" description="Low complexity" evidence="6">
    <location>
        <begin position="57"/>
        <end position="90"/>
    </location>
</feature>
<feature type="compositionally biased region" description="Low complexity" evidence="6">
    <location>
        <begin position="707"/>
        <end position="722"/>
    </location>
</feature>
<evidence type="ECO:0000256" key="6">
    <source>
        <dbReference type="SAM" id="MobiDB-lite"/>
    </source>
</evidence>